<name>A0A7K1RDH1_AGRVI</name>
<gene>
    <name evidence="1" type="ORF">GOZ88_07995</name>
</gene>
<organism evidence="1 2">
    <name type="scientific">Agrobacterium vitis</name>
    <name type="common">Rhizobium vitis</name>
    <dbReference type="NCBI Taxonomy" id="373"/>
    <lineage>
        <taxon>Bacteria</taxon>
        <taxon>Pseudomonadati</taxon>
        <taxon>Pseudomonadota</taxon>
        <taxon>Alphaproteobacteria</taxon>
        <taxon>Hyphomicrobiales</taxon>
        <taxon>Rhizobiaceae</taxon>
        <taxon>Rhizobium/Agrobacterium group</taxon>
        <taxon>Agrobacterium</taxon>
    </lineage>
</organism>
<dbReference type="RefSeq" id="WP_156590814.1">
    <property type="nucleotide sequence ID" value="NZ_WPHU01000003.1"/>
</dbReference>
<protein>
    <submittedName>
        <fullName evidence="1">Uncharacterized protein</fullName>
    </submittedName>
</protein>
<accession>A0A7K1RDH1</accession>
<comment type="caution">
    <text evidence="1">The sequence shown here is derived from an EMBL/GenBank/DDBJ whole genome shotgun (WGS) entry which is preliminary data.</text>
</comment>
<dbReference type="AlphaFoldDB" id="A0A7K1RDH1"/>
<reference evidence="1 2" key="1">
    <citation type="submission" date="2019-12" db="EMBL/GenBank/DDBJ databases">
        <title>Whole-genome sequencing of Allorhizobium vitis.</title>
        <authorList>
            <person name="Gan H.M."/>
            <person name="Szegedi E."/>
            <person name="Burr T."/>
            <person name="Savka M.A."/>
        </authorList>
    </citation>
    <scope>NUCLEOTIDE SEQUENCE [LARGE SCALE GENOMIC DNA]</scope>
    <source>
        <strain evidence="1 2">CG415</strain>
    </source>
</reference>
<evidence type="ECO:0000313" key="2">
    <source>
        <dbReference type="Proteomes" id="UP000440716"/>
    </source>
</evidence>
<dbReference type="Proteomes" id="UP000440716">
    <property type="component" value="Unassembled WGS sequence"/>
</dbReference>
<evidence type="ECO:0000313" key="1">
    <source>
        <dbReference type="EMBL" id="MVA56052.1"/>
    </source>
</evidence>
<dbReference type="EMBL" id="WPHU01000003">
    <property type="protein sequence ID" value="MVA56052.1"/>
    <property type="molecule type" value="Genomic_DNA"/>
</dbReference>
<sequence>MRTDRAAMVDGTLAADEVTTVGFAMGGAGFAATKYPVREGAGGMLAAMADADVILFSWPAFSLSYGVVRLTARPSSPRQNNRACPARANIL</sequence>
<proteinExistence type="predicted"/>